<name>A0A1G2B4Y8_9BACT</name>
<evidence type="ECO:0000313" key="7">
    <source>
        <dbReference type="EMBL" id="OGY84055.1"/>
    </source>
</evidence>
<dbReference type="PANTHER" id="PTHR45625">
    <property type="entry name" value="PEPTIDYL-PROLYL CIS-TRANS ISOMERASE-RELATED"/>
    <property type="match status" value="1"/>
</dbReference>
<dbReference type="PROSITE" id="PS00170">
    <property type="entry name" value="CSA_PPIASE_1"/>
    <property type="match status" value="1"/>
</dbReference>
<evidence type="ECO:0000313" key="8">
    <source>
        <dbReference type="Proteomes" id="UP000179164"/>
    </source>
</evidence>
<dbReference type="SUPFAM" id="SSF50891">
    <property type="entry name" value="Cyclophilin-like"/>
    <property type="match status" value="1"/>
</dbReference>
<dbReference type="GO" id="GO:0003755">
    <property type="term" value="F:peptidyl-prolyl cis-trans isomerase activity"/>
    <property type="evidence" value="ECO:0007669"/>
    <property type="project" value="UniProtKB-UniRule"/>
</dbReference>
<dbReference type="InterPro" id="IPR044666">
    <property type="entry name" value="Cyclophilin_A-like"/>
</dbReference>
<evidence type="ECO:0000256" key="2">
    <source>
        <dbReference type="ARBA" id="ARBA00007365"/>
    </source>
</evidence>
<dbReference type="EC" id="5.2.1.8" evidence="5"/>
<sequence>MQKEYDFPGVLPAERIQGKRVTIQTNKGTIEIELYPDDAPKTVSNFVYLAEEEFYDGLTFHRVVPGFVIQGGDPKGTGVGGPGYQFEDERVTKNYDQGIIAMANAGPDTNGSQFFIMLEDNPSLPKSYTIFGKVTQGMDVVKKIVVGDRMEKVGIH</sequence>
<dbReference type="InterPro" id="IPR002130">
    <property type="entry name" value="Cyclophilin-type_PPIase_dom"/>
</dbReference>
<dbReference type="InterPro" id="IPR024936">
    <property type="entry name" value="Cyclophilin-type_PPIase"/>
</dbReference>
<dbReference type="InterPro" id="IPR029000">
    <property type="entry name" value="Cyclophilin-like_dom_sf"/>
</dbReference>
<proteinExistence type="inferred from homology"/>
<comment type="function">
    <text evidence="1 5">PPIases accelerate the folding of proteins. It catalyzes the cis-trans isomerization of proline imidic peptide bonds in oligopeptides.</text>
</comment>
<dbReference type="Gene3D" id="2.40.100.10">
    <property type="entry name" value="Cyclophilin-like"/>
    <property type="match status" value="1"/>
</dbReference>
<dbReference type="InterPro" id="IPR020892">
    <property type="entry name" value="Cyclophilin-type_PPIase_CS"/>
</dbReference>
<dbReference type="STRING" id="1798543.A2898_01945"/>
<feature type="domain" description="PPIase cyclophilin-type" evidence="6">
    <location>
        <begin position="28"/>
        <end position="144"/>
    </location>
</feature>
<accession>A0A1G2B4Y8</accession>
<evidence type="ECO:0000256" key="1">
    <source>
        <dbReference type="ARBA" id="ARBA00002388"/>
    </source>
</evidence>
<protein>
    <recommendedName>
        <fullName evidence="5">Peptidyl-prolyl cis-trans isomerase</fullName>
        <shortName evidence="5">PPIase</shortName>
        <ecNumber evidence="5">5.2.1.8</ecNumber>
    </recommendedName>
</protein>
<dbReference type="GO" id="GO:0006457">
    <property type="term" value="P:protein folding"/>
    <property type="evidence" value="ECO:0007669"/>
    <property type="project" value="InterPro"/>
</dbReference>
<dbReference type="Proteomes" id="UP000179164">
    <property type="component" value="Unassembled WGS sequence"/>
</dbReference>
<evidence type="ECO:0000256" key="4">
    <source>
        <dbReference type="ARBA" id="ARBA00023235"/>
    </source>
</evidence>
<evidence type="ECO:0000256" key="3">
    <source>
        <dbReference type="ARBA" id="ARBA00023110"/>
    </source>
</evidence>
<dbReference type="AlphaFoldDB" id="A0A1G2B4Y8"/>
<dbReference type="Pfam" id="PF00160">
    <property type="entry name" value="Pro_isomerase"/>
    <property type="match status" value="1"/>
</dbReference>
<dbReference type="PANTHER" id="PTHR45625:SF4">
    <property type="entry name" value="PEPTIDYLPROLYL ISOMERASE DOMAIN AND WD REPEAT-CONTAINING PROTEIN 1"/>
    <property type="match status" value="1"/>
</dbReference>
<comment type="similarity">
    <text evidence="2 5">Belongs to the cyclophilin-type PPIase family.</text>
</comment>
<evidence type="ECO:0000256" key="5">
    <source>
        <dbReference type="RuleBase" id="RU363019"/>
    </source>
</evidence>
<gene>
    <name evidence="7" type="ORF">A2898_01945</name>
</gene>
<keyword evidence="3 5" id="KW-0697">Rotamase</keyword>
<organism evidence="7 8">
    <name type="scientific">Candidatus Kerfeldbacteria bacterium RIFCSPLOWO2_01_FULL_48_11</name>
    <dbReference type="NCBI Taxonomy" id="1798543"/>
    <lineage>
        <taxon>Bacteria</taxon>
        <taxon>Candidatus Kerfeldiibacteriota</taxon>
    </lineage>
</organism>
<dbReference type="EMBL" id="MHKE01000012">
    <property type="protein sequence ID" value="OGY84055.1"/>
    <property type="molecule type" value="Genomic_DNA"/>
</dbReference>
<dbReference type="PRINTS" id="PR00153">
    <property type="entry name" value="CSAPPISMRASE"/>
</dbReference>
<dbReference type="PROSITE" id="PS50072">
    <property type="entry name" value="CSA_PPIASE_2"/>
    <property type="match status" value="1"/>
</dbReference>
<reference evidence="7 8" key="1">
    <citation type="journal article" date="2016" name="Nat. Commun.">
        <title>Thousands of microbial genomes shed light on interconnected biogeochemical processes in an aquifer system.</title>
        <authorList>
            <person name="Anantharaman K."/>
            <person name="Brown C.T."/>
            <person name="Hug L.A."/>
            <person name="Sharon I."/>
            <person name="Castelle C.J."/>
            <person name="Probst A.J."/>
            <person name="Thomas B.C."/>
            <person name="Singh A."/>
            <person name="Wilkins M.J."/>
            <person name="Karaoz U."/>
            <person name="Brodie E.L."/>
            <person name="Williams K.H."/>
            <person name="Hubbard S.S."/>
            <person name="Banfield J.F."/>
        </authorList>
    </citation>
    <scope>NUCLEOTIDE SEQUENCE [LARGE SCALE GENOMIC DNA]</scope>
</reference>
<keyword evidence="4 5" id="KW-0413">Isomerase</keyword>
<comment type="catalytic activity">
    <reaction evidence="5">
        <text>[protein]-peptidylproline (omega=180) = [protein]-peptidylproline (omega=0)</text>
        <dbReference type="Rhea" id="RHEA:16237"/>
        <dbReference type="Rhea" id="RHEA-COMP:10747"/>
        <dbReference type="Rhea" id="RHEA-COMP:10748"/>
        <dbReference type="ChEBI" id="CHEBI:83833"/>
        <dbReference type="ChEBI" id="CHEBI:83834"/>
        <dbReference type="EC" id="5.2.1.8"/>
    </reaction>
</comment>
<comment type="caution">
    <text evidence="7">The sequence shown here is derived from an EMBL/GenBank/DDBJ whole genome shotgun (WGS) entry which is preliminary data.</text>
</comment>
<dbReference type="CDD" id="cd00317">
    <property type="entry name" value="cyclophilin"/>
    <property type="match status" value="1"/>
</dbReference>
<evidence type="ECO:0000259" key="6">
    <source>
        <dbReference type="PROSITE" id="PS50072"/>
    </source>
</evidence>
<dbReference type="PIRSF" id="PIRSF001467">
    <property type="entry name" value="Peptidylpro_ismrse"/>
    <property type="match status" value="1"/>
</dbReference>